<accession>I1C7Q6</accession>
<evidence type="ECO:0000313" key="2">
    <source>
        <dbReference type="Proteomes" id="UP000009138"/>
    </source>
</evidence>
<evidence type="ECO:0008006" key="3">
    <source>
        <dbReference type="Google" id="ProtNLM"/>
    </source>
</evidence>
<dbReference type="GeneID" id="93616162"/>
<dbReference type="PANTHER" id="PTHR47163">
    <property type="entry name" value="DDE_TNP_IS1595 DOMAIN-CONTAINING PROTEIN"/>
    <property type="match status" value="1"/>
</dbReference>
<name>I1C7Q6_RHIO9</name>
<dbReference type="Proteomes" id="UP000009138">
    <property type="component" value="Unassembled WGS sequence"/>
</dbReference>
<dbReference type="OrthoDB" id="5598606at2759"/>
<dbReference type="RefSeq" id="XP_067519882.1">
    <property type="nucleotide sequence ID" value="XM_067663781.1"/>
</dbReference>
<dbReference type="AlphaFoldDB" id="I1C7Q6"/>
<dbReference type="PANTHER" id="PTHR47163:SF2">
    <property type="entry name" value="SI:DKEY-17M8.2"/>
    <property type="match status" value="1"/>
</dbReference>
<dbReference type="OMA" id="HAVERQW"/>
<sequence length="180" mass="20172">MSSNAANNMPTLAYIAERTMTAECTLNRISYLDGSFFQGRKSIIHQTLLVVYLFLLQVPNGTISTMTGLSLPTVRNIVKDVYQVMEADLRIEDVQVGGVDSAGQPIVVEIDESKFGKRKYNKGKRVDGVWVVGGVERTPERQVFLLTVPNRNQNTLKLIIDTFVKDGNDYNMYTLDDQCT</sequence>
<dbReference type="InterPro" id="IPR053164">
    <property type="entry name" value="IS1016-like_transposase"/>
</dbReference>
<dbReference type="InParanoid" id="I1C7Q6"/>
<reference evidence="1 2" key="1">
    <citation type="journal article" date="2009" name="PLoS Genet.">
        <title>Genomic analysis of the basal lineage fungus Rhizopus oryzae reveals a whole-genome duplication.</title>
        <authorList>
            <person name="Ma L.-J."/>
            <person name="Ibrahim A.S."/>
            <person name="Skory C."/>
            <person name="Grabherr M.G."/>
            <person name="Burger G."/>
            <person name="Butler M."/>
            <person name="Elias M."/>
            <person name="Idnurm A."/>
            <person name="Lang B.F."/>
            <person name="Sone T."/>
            <person name="Abe A."/>
            <person name="Calvo S.E."/>
            <person name="Corrochano L.M."/>
            <person name="Engels R."/>
            <person name="Fu J."/>
            <person name="Hansberg W."/>
            <person name="Kim J.-M."/>
            <person name="Kodira C.D."/>
            <person name="Koehrsen M.J."/>
            <person name="Liu B."/>
            <person name="Miranda-Saavedra D."/>
            <person name="O'Leary S."/>
            <person name="Ortiz-Castellanos L."/>
            <person name="Poulter R."/>
            <person name="Rodriguez-Romero J."/>
            <person name="Ruiz-Herrera J."/>
            <person name="Shen Y.-Q."/>
            <person name="Zeng Q."/>
            <person name="Galagan J."/>
            <person name="Birren B.W."/>
            <person name="Cuomo C.A."/>
            <person name="Wickes B.L."/>
        </authorList>
    </citation>
    <scope>NUCLEOTIDE SEQUENCE [LARGE SCALE GENOMIC DNA]</scope>
    <source>
        <strain evidence="2">RA 99-880 / ATCC MYA-4621 / FGSC 9543 / NRRL 43880</strain>
    </source>
</reference>
<gene>
    <name evidence="1" type="ORF">RO3G_09196</name>
</gene>
<dbReference type="EMBL" id="CH476738">
    <property type="protein sequence ID" value="EIE84486.1"/>
    <property type="molecule type" value="Genomic_DNA"/>
</dbReference>
<organism evidence="1 2">
    <name type="scientific">Rhizopus delemar (strain RA 99-880 / ATCC MYA-4621 / FGSC 9543 / NRRL 43880)</name>
    <name type="common">Mucormycosis agent</name>
    <name type="synonym">Rhizopus arrhizus var. delemar</name>
    <dbReference type="NCBI Taxonomy" id="246409"/>
    <lineage>
        <taxon>Eukaryota</taxon>
        <taxon>Fungi</taxon>
        <taxon>Fungi incertae sedis</taxon>
        <taxon>Mucoromycota</taxon>
        <taxon>Mucoromycotina</taxon>
        <taxon>Mucoromycetes</taxon>
        <taxon>Mucorales</taxon>
        <taxon>Mucorineae</taxon>
        <taxon>Rhizopodaceae</taxon>
        <taxon>Rhizopus</taxon>
    </lineage>
</organism>
<protein>
    <recommendedName>
        <fullName evidence="3">ISXO2-like transposase domain-containing protein</fullName>
    </recommendedName>
</protein>
<proteinExistence type="predicted"/>
<keyword evidence="2" id="KW-1185">Reference proteome</keyword>
<dbReference type="VEuPathDB" id="FungiDB:RO3G_09196"/>
<evidence type="ECO:0000313" key="1">
    <source>
        <dbReference type="EMBL" id="EIE84486.1"/>
    </source>
</evidence>